<dbReference type="InterPro" id="IPR002109">
    <property type="entry name" value="Glutaredoxin"/>
</dbReference>
<accession>A0A383WK71</accession>
<dbReference type="PROSITE" id="PS51354">
    <property type="entry name" value="GLUTAREDOXIN_2"/>
    <property type="match status" value="1"/>
</dbReference>
<comment type="similarity">
    <text evidence="1">Belongs to the glutaredoxin family. CGFS subfamily.</text>
</comment>
<reference evidence="5 6" key="1">
    <citation type="submission" date="2016-10" db="EMBL/GenBank/DDBJ databases">
        <authorList>
            <person name="Cai Z."/>
        </authorList>
    </citation>
    <scope>NUCLEOTIDE SEQUENCE [LARGE SCALE GENOMIC DNA]</scope>
</reference>
<gene>
    <name evidence="5" type="ORF">BQ4739_LOCUS18198</name>
</gene>
<keyword evidence="6" id="KW-1185">Reference proteome</keyword>
<evidence type="ECO:0000256" key="1">
    <source>
        <dbReference type="ARBA" id="ARBA00008983"/>
    </source>
</evidence>
<dbReference type="Gene3D" id="3.40.30.10">
    <property type="entry name" value="Glutaredoxin"/>
    <property type="match status" value="1"/>
</dbReference>
<proteinExistence type="inferred from homology"/>
<evidence type="ECO:0000313" key="5">
    <source>
        <dbReference type="EMBL" id="SZX77860.1"/>
    </source>
</evidence>
<dbReference type="NCBIfam" id="TIGR00365">
    <property type="entry name" value="Grx4 family monothiol glutaredoxin"/>
    <property type="match status" value="1"/>
</dbReference>
<dbReference type="GO" id="GO:0046872">
    <property type="term" value="F:metal ion binding"/>
    <property type="evidence" value="ECO:0007669"/>
    <property type="project" value="UniProtKB-KW"/>
</dbReference>
<dbReference type="PANTHER" id="PTHR10293">
    <property type="entry name" value="GLUTAREDOXIN FAMILY MEMBER"/>
    <property type="match status" value="1"/>
</dbReference>
<evidence type="ECO:0000256" key="3">
    <source>
        <dbReference type="ARBA" id="ARBA00023004"/>
    </source>
</evidence>
<dbReference type="CDD" id="cd03028">
    <property type="entry name" value="GRX_PICOT_like"/>
    <property type="match status" value="1"/>
</dbReference>
<dbReference type="EMBL" id="FNXT01001296">
    <property type="protein sequence ID" value="SZX77860.1"/>
    <property type="molecule type" value="Genomic_DNA"/>
</dbReference>
<dbReference type="PANTHER" id="PTHR10293:SF45">
    <property type="entry name" value="BIFUNCTIONAL MONOTHIOL GLUTAREDOXIN-S16, CHLOROPLASTIC"/>
    <property type="match status" value="1"/>
</dbReference>
<dbReference type="Proteomes" id="UP000256970">
    <property type="component" value="Unassembled WGS sequence"/>
</dbReference>
<dbReference type="GO" id="GO:0005759">
    <property type="term" value="C:mitochondrial matrix"/>
    <property type="evidence" value="ECO:0007669"/>
    <property type="project" value="TreeGrafter"/>
</dbReference>
<organism evidence="5 6">
    <name type="scientific">Tetradesmus obliquus</name>
    <name type="common">Green alga</name>
    <name type="synonym">Acutodesmus obliquus</name>
    <dbReference type="NCBI Taxonomy" id="3088"/>
    <lineage>
        <taxon>Eukaryota</taxon>
        <taxon>Viridiplantae</taxon>
        <taxon>Chlorophyta</taxon>
        <taxon>core chlorophytes</taxon>
        <taxon>Chlorophyceae</taxon>
        <taxon>CS clade</taxon>
        <taxon>Sphaeropleales</taxon>
        <taxon>Scenedesmaceae</taxon>
        <taxon>Tetradesmus</taxon>
    </lineage>
</organism>
<dbReference type="InterPro" id="IPR033658">
    <property type="entry name" value="GRX_PICOT-like"/>
</dbReference>
<dbReference type="STRING" id="3088.A0A383WK71"/>
<dbReference type="Pfam" id="PF00462">
    <property type="entry name" value="Glutaredoxin"/>
    <property type="match status" value="1"/>
</dbReference>
<protein>
    <submittedName>
        <fullName evidence="5">Uncharacterized protein</fullName>
    </submittedName>
</protein>
<sequence length="221" mass="24551">MEKGELVEFPEQPAVYAVYNKDDQIQYIGLTRKINVTVSNHLRDVPESTAAVRYELLPDASRDALTGAWKAWMEEALSETGNIPPGNAPGETKWQSRSARPKADIKLTAGKAINVPIETLIDQVVKSNKVVAFVKGTRSQPQCGFSHKMMSILNDMRTDYEVVNVLDDFHNPGLRDAIKQYSQWPTIPQLYIGGEFVGGSDIVEQMLGSGELQLMLRGESK</sequence>
<dbReference type="InterPro" id="IPR036249">
    <property type="entry name" value="Thioredoxin-like_sf"/>
</dbReference>
<keyword evidence="3" id="KW-0408">Iron</keyword>
<keyword evidence="2" id="KW-0479">Metal-binding</keyword>
<keyword evidence="4" id="KW-0411">Iron-sulfur</keyword>
<dbReference type="SUPFAM" id="SSF52833">
    <property type="entry name" value="Thioredoxin-like"/>
    <property type="match status" value="1"/>
</dbReference>
<dbReference type="AlphaFoldDB" id="A0A383WK71"/>
<dbReference type="InterPro" id="IPR004480">
    <property type="entry name" value="Monothiol_GRX-rel"/>
</dbReference>
<evidence type="ECO:0000313" key="6">
    <source>
        <dbReference type="Proteomes" id="UP000256970"/>
    </source>
</evidence>
<evidence type="ECO:0000256" key="2">
    <source>
        <dbReference type="ARBA" id="ARBA00022723"/>
    </source>
</evidence>
<dbReference type="OrthoDB" id="415696at2759"/>
<evidence type="ECO:0000256" key="4">
    <source>
        <dbReference type="ARBA" id="ARBA00023014"/>
    </source>
</evidence>
<name>A0A383WK71_TETOB</name>
<dbReference type="GO" id="GO:0051536">
    <property type="term" value="F:iron-sulfur cluster binding"/>
    <property type="evidence" value="ECO:0007669"/>
    <property type="project" value="UniProtKB-KW"/>
</dbReference>